<sequence>PDYVAKATNLLSATGELPSKVAAGKPPRPGKTFGFVNNTANYYPDHEYKVATRLEVYGHEQP</sequence>
<keyword evidence="2" id="KW-1185">Reference proteome</keyword>
<feature type="non-terminal residue" evidence="1">
    <location>
        <position position="1"/>
    </location>
</feature>
<name>A0A0L0FKR6_9EUKA</name>
<dbReference type="AlphaFoldDB" id="A0A0L0FKR6"/>
<reference evidence="1 2" key="1">
    <citation type="submission" date="2011-02" db="EMBL/GenBank/DDBJ databases">
        <title>The Genome Sequence of Sphaeroforma arctica JP610.</title>
        <authorList>
            <consortium name="The Broad Institute Genome Sequencing Platform"/>
            <person name="Russ C."/>
            <person name="Cuomo C."/>
            <person name="Young S.K."/>
            <person name="Zeng Q."/>
            <person name="Gargeya S."/>
            <person name="Alvarado L."/>
            <person name="Berlin A."/>
            <person name="Chapman S.B."/>
            <person name="Chen Z."/>
            <person name="Freedman E."/>
            <person name="Gellesch M."/>
            <person name="Goldberg J."/>
            <person name="Griggs A."/>
            <person name="Gujja S."/>
            <person name="Heilman E."/>
            <person name="Heiman D."/>
            <person name="Howarth C."/>
            <person name="Mehta T."/>
            <person name="Neiman D."/>
            <person name="Pearson M."/>
            <person name="Roberts A."/>
            <person name="Saif S."/>
            <person name="Shea T."/>
            <person name="Shenoy N."/>
            <person name="Sisk P."/>
            <person name="Stolte C."/>
            <person name="Sykes S."/>
            <person name="White J."/>
            <person name="Yandava C."/>
            <person name="Burger G."/>
            <person name="Gray M.W."/>
            <person name="Holland P.W.H."/>
            <person name="King N."/>
            <person name="Lang F.B.F."/>
            <person name="Roger A.J."/>
            <person name="Ruiz-Trillo I."/>
            <person name="Haas B."/>
            <person name="Nusbaum C."/>
            <person name="Birren B."/>
        </authorList>
    </citation>
    <scope>NUCLEOTIDE SEQUENCE [LARGE SCALE GENOMIC DNA]</scope>
    <source>
        <strain evidence="1 2">JP610</strain>
    </source>
</reference>
<accession>A0A0L0FKR6</accession>
<organism evidence="1 2">
    <name type="scientific">Sphaeroforma arctica JP610</name>
    <dbReference type="NCBI Taxonomy" id="667725"/>
    <lineage>
        <taxon>Eukaryota</taxon>
        <taxon>Ichthyosporea</taxon>
        <taxon>Ichthyophonida</taxon>
        <taxon>Sphaeroforma</taxon>
    </lineage>
</organism>
<dbReference type="GeneID" id="25910674"/>
<dbReference type="RefSeq" id="XP_014151267.1">
    <property type="nucleotide sequence ID" value="XM_014295792.1"/>
</dbReference>
<proteinExistence type="predicted"/>
<dbReference type="EMBL" id="KQ242756">
    <property type="protein sequence ID" value="KNC77365.1"/>
    <property type="molecule type" value="Genomic_DNA"/>
</dbReference>
<evidence type="ECO:0000313" key="2">
    <source>
        <dbReference type="Proteomes" id="UP000054560"/>
    </source>
</evidence>
<dbReference type="Proteomes" id="UP000054560">
    <property type="component" value="Unassembled WGS sequence"/>
</dbReference>
<protein>
    <submittedName>
        <fullName evidence="1">Uncharacterized protein</fullName>
    </submittedName>
</protein>
<gene>
    <name evidence="1" type="ORF">SARC_10170</name>
</gene>
<evidence type="ECO:0000313" key="1">
    <source>
        <dbReference type="EMBL" id="KNC77365.1"/>
    </source>
</evidence>